<evidence type="ECO:0000313" key="1">
    <source>
        <dbReference type="EMBL" id="GAF91686.1"/>
    </source>
</evidence>
<dbReference type="Gene3D" id="3.20.20.140">
    <property type="entry name" value="Metal-dependent hydrolases"/>
    <property type="match status" value="1"/>
</dbReference>
<dbReference type="InterPro" id="IPR032466">
    <property type="entry name" value="Metal_Hydrolase"/>
</dbReference>
<dbReference type="AlphaFoldDB" id="X0TWY7"/>
<name>X0TWY7_9ZZZZ</name>
<accession>X0TWY7</accession>
<proteinExistence type="predicted"/>
<reference evidence="1" key="1">
    <citation type="journal article" date="2014" name="Front. Microbiol.">
        <title>High frequency of phylogenetically diverse reductive dehalogenase-homologous genes in deep subseafloor sedimentary metagenomes.</title>
        <authorList>
            <person name="Kawai M."/>
            <person name="Futagami T."/>
            <person name="Toyoda A."/>
            <person name="Takaki Y."/>
            <person name="Nishi S."/>
            <person name="Hori S."/>
            <person name="Arai W."/>
            <person name="Tsubouchi T."/>
            <person name="Morono Y."/>
            <person name="Uchiyama I."/>
            <person name="Ito T."/>
            <person name="Fujiyama A."/>
            <person name="Inagaki F."/>
            <person name="Takami H."/>
        </authorList>
    </citation>
    <scope>NUCLEOTIDE SEQUENCE</scope>
    <source>
        <strain evidence="1">Expedition CK06-06</strain>
    </source>
</reference>
<gene>
    <name evidence="1" type="ORF">S01H1_21036</name>
</gene>
<organism evidence="1">
    <name type="scientific">marine sediment metagenome</name>
    <dbReference type="NCBI Taxonomy" id="412755"/>
    <lineage>
        <taxon>unclassified sequences</taxon>
        <taxon>metagenomes</taxon>
        <taxon>ecological metagenomes</taxon>
    </lineage>
</organism>
<protein>
    <recommendedName>
        <fullName evidence="2">Amidohydrolase-related domain-containing protein</fullName>
    </recommendedName>
</protein>
<feature type="non-terminal residue" evidence="1">
    <location>
        <position position="158"/>
    </location>
</feature>
<dbReference type="EMBL" id="BARS01011598">
    <property type="protein sequence ID" value="GAF91686.1"/>
    <property type="molecule type" value="Genomic_DNA"/>
</dbReference>
<comment type="caution">
    <text evidence="1">The sequence shown here is derived from an EMBL/GenBank/DDBJ whole genome shotgun (WGS) entry which is preliminary data.</text>
</comment>
<sequence>MLLAEAADEQSLLPCSFVTPDGFGPEFNPVTAVEAMLNKGVLLCWTDPQAEQFSPLPWCCGALYEALQSHCMPLLLDQGKITCDDLDVVLTNFPRLRIILINVYRQGRHRMLYPLFRRHENLWMCLGPIYAVHQGIEDLCRTFGHERWVFGTGYPAAE</sequence>
<evidence type="ECO:0008006" key="2">
    <source>
        <dbReference type="Google" id="ProtNLM"/>
    </source>
</evidence>
<dbReference type="SUPFAM" id="SSF51556">
    <property type="entry name" value="Metallo-dependent hydrolases"/>
    <property type="match status" value="1"/>
</dbReference>